<dbReference type="PRINTS" id="PR00081">
    <property type="entry name" value="GDHRDH"/>
</dbReference>
<dbReference type="Pfam" id="PF13561">
    <property type="entry name" value="adh_short_C2"/>
    <property type="match status" value="1"/>
</dbReference>
<accession>A0A3N4KMM0</accession>
<dbReference type="InParanoid" id="A0A3N4KMM0"/>
<dbReference type="GO" id="GO:0016614">
    <property type="term" value="F:oxidoreductase activity, acting on CH-OH group of donors"/>
    <property type="evidence" value="ECO:0007669"/>
    <property type="project" value="UniProtKB-ARBA"/>
</dbReference>
<evidence type="ECO:0000256" key="3">
    <source>
        <dbReference type="ARBA" id="ARBA00023002"/>
    </source>
</evidence>
<dbReference type="AlphaFoldDB" id="A0A3N4KMM0"/>
<dbReference type="EMBL" id="ML119133">
    <property type="protein sequence ID" value="RPB11833.1"/>
    <property type="molecule type" value="Genomic_DNA"/>
</dbReference>
<protein>
    <submittedName>
        <fullName evidence="5">NAD(P)-binding protein</fullName>
    </submittedName>
</protein>
<dbReference type="Gene3D" id="3.40.50.720">
    <property type="entry name" value="NAD(P)-binding Rossmann-like Domain"/>
    <property type="match status" value="1"/>
</dbReference>
<dbReference type="Proteomes" id="UP000277580">
    <property type="component" value="Unassembled WGS sequence"/>
</dbReference>
<dbReference type="PRINTS" id="PR00080">
    <property type="entry name" value="SDRFAMILY"/>
</dbReference>
<dbReference type="OrthoDB" id="47007at2759"/>
<dbReference type="PANTHER" id="PTHR48107:SF7">
    <property type="entry name" value="RE15974P"/>
    <property type="match status" value="1"/>
</dbReference>
<evidence type="ECO:0000256" key="2">
    <source>
        <dbReference type="ARBA" id="ARBA00022857"/>
    </source>
</evidence>
<dbReference type="PANTHER" id="PTHR48107">
    <property type="entry name" value="NADPH-DEPENDENT ALDEHYDE REDUCTASE-LIKE PROTEIN, CHLOROPLASTIC-RELATED"/>
    <property type="match status" value="1"/>
</dbReference>
<evidence type="ECO:0000313" key="5">
    <source>
        <dbReference type="EMBL" id="RPB11833.1"/>
    </source>
</evidence>
<evidence type="ECO:0000256" key="1">
    <source>
        <dbReference type="ARBA" id="ARBA00006484"/>
    </source>
</evidence>
<dbReference type="InterPro" id="IPR002347">
    <property type="entry name" value="SDR_fam"/>
</dbReference>
<name>A0A3N4KMM0_9PEZI</name>
<feature type="domain" description="Ketoreductase" evidence="4">
    <location>
        <begin position="25"/>
        <end position="203"/>
    </location>
</feature>
<gene>
    <name evidence="5" type="ORF">P167DRAFT_553865</name>
</gene>
<keyword evidence="3" id="KW-0560">Oxidoreductase</keyword>
<evidence type="ECO:0000313" key="6">
    <source>
        <dbReference type="Proteomes" id="UP000277580"/>
    </source>
</evidence>
<keyword evidence="2" id="KW-0521">NADP</keyword>
<dbReference type="STRING" id="1392247.A0A3N4KMM0"/>
<proteinExistence type="inferred from homology"/>
<dbReference type="SUPFAM" id="SSF51735">
    <property type="entry name" value="NAD(P)-binding Rossmann-fold domains"/>
    <property type="match status" value="1"/>
</dbReference>
<comment type="similarity">
    <text evidence="1">Belongs to the short-chain dehydrogenases/reductases (SDR) family.</text>
</comment>
<sequence>MSSTLAQLEVMTEASPNLSLPLTGKIALITGASKGIGASIATKLHSQGATVIINYSRDPTPAAALVAQLGPFRSHHIKADVSSVTECKRLVDETVSRYGRIDILVLNAGVLPNRDLAATTEDEFDGTFAVNVKGPYFITQAAAPHIPSGGRVVFFSTSLTAATTVTPNYLLYIATKGAVEQMTRVLAKDLGRRGICVNCVSPGPTGTDLFYNGKPQAVVDMIAGWNPMGRIGTPEEVANVVRFLAGHESAWVNGQNMRVNGGMA</sequence>
<dbReference type="FunFam" id="3.40.50.720:FF:000084">
    <property type="entry name" value="Short-chain dehydrogenase reductase"/>
    <property type="match status" value="1"/>
</dbReference>
<organism evidence="5 6">
    <name type="scientific">Morchella conica CCBAS932</name>
    <dbReference type="NCBI Taxonomy" id="1392247"/>
    <lineage>
        <taxon>Eukaryota</taxon>
        <taxon>Fungi</taxon>
        <taxon>Dikarya</taxon>
        <taxon>Ascomycota</taxon>
        <taxon>Pezizomycotina</taxon>
        <taxon>Pezizomycetes</taxon>
        <taxon>Pezizales</taxon>
        <taxon>Morchellaceae</taxon>
        <taxon>Morchella</taxon>
    </lineage>
</organism>
<keyword evidence="6" id="KW-1185">Reference proteome</keyword>
<dbReference type="InterPro" id="IPR057326">
    <property type="entry name" value="KR_dom"/>
</dbReference>
<evidence type="ECO:0000259" key="4">
    <source>
        <dbReference type="SMART" id="SM00822"/>
    </source>
</evidence>
<dbReference type="SMART" id="SM00822">
    <property type="entry name" value="PKS_KR"/>
    <property type="match status" value="1"/>
</dbReference>
<reference evidence="5 6" key="1">
    <citation type="journal article" date="2018" name="Nat. Ecol. Evol.">
        <title>Pezizomycetes genomes reveal the molecular basis of ectomycorrhizal truffle lifestyle.</title>
        <authorList>
            <person name="Murat C."/>
            <person name="Payen T."/>
            <person name="Noel B."/>
            <person name="Kuo A."/>
            <person name="Morin E."/>
            <person name="Chen J."/>
            <person name="Kohler A."/>
            <person name="Krizsan K."/>
            <person name="Balestrini R."/>
            <person name="Da Silva C."/>
            <person name="Montanini B."/>
            <person name="Hainaut M."/>
            <person name="Levati E."/>
            <person name="Barry K.W."/>
            <person name="Belfiori B."/>
            <person name="Cichocki N."/>
            <person name="Clum A."/>
            <person name="Dockter R.B."/>
            <person name="Fauchery L."/>
            <person name="Guy J."/>
            <person name="Iotti M."/>
            <person name="Le Tacon F."/>
            <person name="Lindquist E.A."/>
            <person name="Lipzen A."/>
            <person name="Malagnac F."/>
            <person name="Mello A."/>
            <person name="Molinier V."/>
            <person name="Miyauchi S."/>
            <person name="Poulain J."/>
            <person name="Riccioni C."/>
            <person name="Rubini A."/>
            <person name="Sitrit Y."/>
            <person name="Splivallo R."/>
            <person name="Traeger S."/>
            <person name="Wang M."/>
            <person name="Zifcakova L."/>
            <person name="Wipf D."/>
            <person name="Zambonelli A."/>
            <person name="Paolocci F."/>
            <person name="Nowrousian M."/>
            <person name="Ottonello S."/>
            <person name="Baldrian P."/>
            <person name="Spatafora J.W."/>
            <person name="Henrissat B."/>
            <person name="Nagy L.G."/>
            <person name="Aury J.M."/>
            <person name="Wincker P."/>
            <person name="Grigoriev I.V."/>
            <person name="Bonfante P."/>
            <person name="Martin F.M."/>
        </authorList>
    </citation>
    <scope>NUCLEOTIDE SEQUENCE [LARGE SCALE GENOMIC DNA]</scope>
    <source>
        <strain evidence="5 6">CCBAS932</strain>
    </source>
</reference>
<dbReference type="InterPro" id="IPR036291">
    <property type="entry name" value="NAD(P)-bd_dom_sf"/>
</dbReference>